<organism evidence="3">
    <name type="scientific">Albugo laibachii Nc14</name>
    <dbReference type="NCBI Taxonomy" id="890382"/>
    <lineage>
        <taxon>Eukaryota</taxon>
        <taxon>Sar</taxon>
        <taxon>Stramenopiles</taxon>
        <taxon>Oomycota</taxon>
        <taxon>Peronosporomycetes</taxon>
        <taxon>Albuginales</taxon>
        <taxon>Albuginaceae</taxon>
        <taxon>Albugo</taxon>
    </lineage>
</organism>
<feature type="region of interest" description="Disordered" evidence="2">
    <location>
        <begin position="521"/>
        <end position="547"/>
    </location>
</feature>
<feature type="compositionally biased region" description="Basic and acidic residues" evidence="2">
    <location>
        <begin position="529"/>
        <end position="547"/>
    </location>
</feature>
<proteinExistence type="predicted"/>
<protein>
    <submittedName>
        <fullName evidence="3">AlNc14C384G11249 protein</fullName>
    </submittedName>
</protein>
<reference evidence="3" key="2">
    <citation type="submission" date="2011-02" db="EMBL/GenBank/DDBJ databases">
        <authorList>
            <person name="MacLean D."/>
        </authorList>
    </citation>
    <scope>NUCLEOTIDE SEQUENCE</scope>
</reference>
<name>F0WYI7_9STRA</name>
<dbReference type="HOGENOM" id="CLU_498219_0_0_1"/>
<feature type="coiled-coil region" evidence="1">
    <location>
        <begin position="125"/>
        <end position="152"/>
    </location>
</feature>
<feature type="compositionally biased region" description="Basic and acidic residues" evidence="2">
    <location>
        <begin position="12"/>
        <end position="25"/>
    </location>
</feature>
<gene>
    <name evidence="3" type="primary">AlNc14C384G11249</name>
    <name evidence="3" type="ORF">ALNC14_126880</name>
</gene>
<sequence length="547" mass="63454">MVHILRPQSATVRDRLRAETHKSEPSSRYQPVRPSLKRNAQRIRPQSAIATSKVLKEEIAFQRHATVQGHAIYFQLQGTLYKKKKELEALQQRLCHSVQKNEVPFPKAKSFQALENEIVRQEMYQKRLKHVIHELERQIQTMRSTLNVLEDHKCTLEREFGSLEKKLMQERNAVTEWDRRRKCVGDERERNRQHWMIGWTSMQYELDCRKKIFIQRQRADQQRHGILQIIQALPMQSIKGGDAKKDASRDHMPLILPHNSFLVEAEYDKLLSGTNEVHGQIVLDRFRAFETSRKHFDQTEQDLIKENENLRLHCDAQNELLCDLESSLVVPISEQKRTESLTEQLASMTMEKTQAKNKYLQSLRSLSRIQQGIQNIFSLLQCLESTAVTDLDALDPFVSMLSQSLLIAMKINWSLEPLTDDQSLRFSQIMPEYGTSGSRSSILDSRFQLTNGSHTQNGLPIAIQRLRNASRSQMANGITSPLESMEEDEEDHRQMRQAIKVIEQQKLKEIHLKMQKELKALTRSIDSAEAPKSEKTKKISREAKGCS</sequence>
<keyword evidence="1" id="KW-0175">Coiled coil</keyword>
<dbReference type="EMBL" id="FR824428">
    <property type="protein sequence ID" value="CCA26544.1"/>
    <property type="molecule type" value="Genomic_DNA"/>
</dbReference>
<accession>F0WYI7</accession>
<evidence type="ECO:0000256" key="1">
    <source>
        <dbReference type="SAM" id="Coils"/>
    </source>
</evidence>
<evidence type="ECO:0000256" key="2">
    <source>
        <dbReference type="SAM" id="MobiDB-lite"/>
    </source>
</evidence>
<feature type="region of interest" description="Disordered" evidence="2">
    <location>
        <begin position="1"/>
        <end position="44"/>
    </location>
</feature>
<reference evidence="3" key="1">
    <citation type="journal article" date="2011" name="PLoS Biol.">
        <title>Gene gain and loss during evolution of obligate parasitism in the white rust pathogen of Arabidopsis thaliana.</title>
        <authorList>
            <person name="Kemen E."/>
            <person name="Gardiner A."/>
            <person name="Schultz-Larsen T."/>
            <person name="Kemen A.C."/>
            <person name="Balmuth A.L."/>
            <person name="Robert-Seilaniantz A."/>
            <person name="Bailey K."/>
            <person name="Holub E."/>
            <person name="Studholme D.J."/>
            <person name="Maclean D."/>
            <person name="Jones J.D."/>
        </authorList>
    </citation>
    <scope>NUCLEOTIDE SEQUENCE</scope>
</reference>
<dbReference type="AlphaFoldDB" id="F0WYI7"/>
<evidence type="ECO:0000313" key="3">
    <source>
        <dbReference type="EMBL" id="CCA26544.1"/>
    </source>
</evidence>